<keyword evidence="2" id="KW-1185">Reference proteome</keyword>
<gene>
    <name evidence="1" type="ORF">GCM10007906_05360</name>
</gene>
<name>A0ABQ5Y0B8_9VIBR</name>
<dbReference type="Proteomes" id="UP001156669">
    <property type="component" value="Unassembled WGS sequence"/>
</dbReference>
<organism evidence="1 2">
    <name type="scientific">Vibrio hyugaensis</name>
    <dbReference type="NCBI Taxonomy" id="1534743"/>
    <lineage>
        <taxon>Bacteria</taxon>
        <taxon>Pseudomonadati</taxon>
        <taxon>Pseudomonadota</taxon>
        <taxon>Gammaproteobacteria</taxon>
        <taxon>Vibrionales</taxon>
        <taxon>Vibrionaceae</taxon>
        <taxon>Vibrio</taxon>
    </lineage>
</organism>
<dbReference type="EMBL" id="BSOE01000010">
    <property type="protein sequence ID" value="GLR02949.1"/>
    <property type="molecule type" value="Genomic_DNA"/>
</dbReference>
<sequence length="49" mass="5631">MSYNLIVRLNHRFDVNEQCMTGVSDKKYKRGGDEVVKNSLVASTTRLKE</sequence>
<accession>A0ABQ5Y0B8</accession>
<reference evidence="2" key="1">
    <citation type="journal article" date="2019" name="Int. J. Syst. Evol. Microbiol.">
        <title>The Global Catalogue of Microorganisms (GCM) 10K type strain sequencing project: providing services to taxonomists for standard genome sequencing and annotation.</title>
        <authorList>
            <consortium name="The Broad Institute Genomics Platform"/>
            <consortium name="The Broad Institute Genome Sequencing Center for Infectious Disease"/>
            <person name="Wu L."/>
            <person name="Ma J."/>
        </authorList>
    </citation>
    <scope>NUCLEOTIDE SEQUENCE [LARGE SCALE GENOMIC DNA]</scope>
    <source>
        <strain evidence="2">NBRC 110633</strain>
    </source>
</reference>
<evidence type="ECO:0000313" key="1">
    <source>
        <dbReference type="EMBL" id="GLR02949.1"/>
    </source>
</evidence>
<proteinExistence type="predicted"/>
<protein>
    <submittedName>
        <fullName evidence="1">Uncharacterized protein</fullName>
    </submittedName>
</protein>
<evidence type="ECO:0000313" key="2">
    <source>
        <dbReference type="Proteomes" id="UP001156669"/>
    </source>
</evidence>
<comment type="caution">
    <text evidence="1">The sequence shown here is derived from an EMBL/GenBank/DDBJ whole genome shotgun (WGS) entry which is preliminary data.</text>
</comment>